<dbReference type="InterPro" id="IPR055180">
    <property type="entry name" value="HsdR_RecA-like_helicase_dom_2"/>
</dbReference>
<dbReference type="InterPro" id="IPR051268">
    <property type="entry name" value="Type-I_R_enzyme_R_subunit"/>
</dbReference>
<evidence type="ECO:0000259" key="11">
    <source>
        <dbReference type="PROSITE" id="PS51192"/>
    </source>
</evidence>
<comment type="function">
    <text evidence="10">Subunit R is required for both nuclease and ATPase activities, but not for modification.</text>
</comment>
<evidence type="ECO:0000256" key="6">
    <source>
        <dbReference type="ARBA" id="ARBA00022759"/>
    </source>
</evidence>
<dbReference type="GO" id="GO:0009035">
    <property type="term" value="F:type I site-specific deoxyribonuclease activity"/>
    <property type="evidence" value="ECO:0007669"/>
    <property type="project" value="UniProtKB-EC"/>
</dbReference>
<dbReference type="PANTHER" id="PTHR30195:SF16">
    <property type="entry name" value="TYPE I RESTRICTION ENZYME ENDONUCLEASE SUBUNIT"/>
    <property type="match status" value="1"/>
</dbReference>
<evidence type="ECO:0000256" key="1">
    <source>
        <dbReference type="ARBA" id="ARBA00000851"/>
    </source>
</evidence>
<dbReference type="InterPro" id="IPR004473">
    <property type="entry name" value="Restrct_endonuc_typeI_HsdR"/>
</dbReference>
<evidence type="ECO:0000313" key="12">
    <source>
        <dbReference type="EMBL" id="ADN09390.1"/>
    </source>
</evidence>
<dbReference type="InterPro" id="IPR040980">
    <property type="entry name" value="SWI2_SNF2"/>
</dbReference>
<accession>E0UTU6</accession>
<dbReference type="AlphaFoldDB" id="E0UTU6"/>
<dbReference type="RefSeq" id="WP_013327143.1">
    <property type="nucleotide sequence ID" value="NC_014506.1"/>
</dbReference>
<dbReference type="SMART" id="SM00487">
    <property type="entry name" value="DEXDc"/>
    <property type="match status" value="1"/>
</dbReference>
<dbReference type="CDD" id="cd18030">
    <property type="entry name" value="DEXHc_RE_I_HsdR"/>
    <property type="match status" value="1"/>
</dbReference>
<evidence type="ECO:0000256" key="2">
    <source>
        <dbReference type="ARBA" id="ARBA00008598"/>
    </source>
</evidence>
<evidence type="ECO:0000256" key="5">
    <source>
        <dbReference type="ARBA" id="ARBA00022747"/>
    </source>
</evidence>
<dbReference type="CDD" id="cd22332">
    <property type="entry name" value="HsdR_N"/>
    <property type="match status" value="1"/>
</dbReference>
<dbReference type="eggNOG" id="COG0610">
    <property type="taxonomic scope" value="Bacteria"/>
</dbReference>
<proteinExistence type="inferred from homology"/>
<dbReference type="SUPFAM" id="SSF52540">
    <property type="entry name" value="P-loop containing nucleoside triphosphate hydrolases"/>
    <property type="match status" value="2"/>
</dbReference>
<dbReference type="NCBIfam" id="TIGR00348">
    <property type="entry name" value="hsdR"/>
    <property type="match status" value="1"/>
</dbReference>
<evidence type="ECO:0000256" key="10">
    <source>
        <dbReference type="RuleBase" id="RU364115"/>
    </source>
</evidence>
<dbReference type="PANTHER" id="PTHR30195">
    <property type="entry name" value="TYPE I SITE-SPECIFIC DEOXYRIBONUCLEASE PROTEIN SUBUNIT M AND R"/>
    <property type="match status" value="1"/>
</dbReference>
<keyword evidence="9 10" id="KW-0238">DNA-binding</keyword>
<name>E0UTU6_SULAO</name>
<evidence type="ECO:0000256" key="8">
    <source>
        <dbReference type="ARBA" id="ARBA00022840"/>
    </source>
</evidence>
<sequence length="945" mass="110008">MSTQSEAVLEANLIKQLVDLEYEKVTIKDDKWLEANLKTQLEKHNKFTMSDTEFKRVLNHLNKGSVFEKAMILRDKFVLPLDDGTSKYIEFLDSEHWCQNLFQVSSQITVDGTYKNRYDVTLLINGLPLVQIELKRRGLEIKEAFNQINRYQRHSYSSNNALFNYVQVFVISNGVDTKYFANNRKQSFKQTFFWADVDNKNITNLEEFTNAFLERCHISKMICKYIVLAQVPKILMILRPYQFYATESIIDRVENSDKNGYIWHTTGSGKTLTSFKTAQILMKLPHVEKVVFVVDRKDLDYQTTKEFNSFSDGSVDGTDNTKALVKQFSDDTKLIVTTIQKLNTAISKKQYLSQMEKLQDKHIVFIFDECHRSQFGETHLAITKFFHKNQMIGFTGTPIFAENAVGNKLGKRTTTELFDKSLHKYVITDAIADDNVLKFSVEYVGKYKDKEGSASNIDIDVENIDTKELLESDERIEKITDYIIANHPRKTHSKEFTAMMCVGSVDMLTKYYELFKSKEHNLKIATIFSYSANEDDKDADGIYELDESDGANVDEEHINQHSRDKLESYIGDYNALFGTKFTTRDSQSYYNYYNDISKKVKNREIDILLVVNMFLTGFDSPTLNTLYVDKNLKYHGLIQAFSRTNRILNEKKSQGNIVCFRNLKKNTDDAIALFSNKDAKDIIIMQPYEEYVKYFNEAFAKLLQIAPTVDSVDTLQGQGEDKVLEFVQTFRNIMRLKNILGSFSDFKWTDLSMSAQEFEDYKSKYLDLYEKIKSERGEGAEKVSILDDVDFELELIHKDEINVAYILQLLARYKDADEKDKEAHKNNIMSIISGQTHLRSKKELIEKFINENMININDSDTIENEFEKFWEKEKEIAYDKLCSEENLDCEKVKQVVDTYIYEERKPLKDDVAKTLKVKPKLLERKKIIPRVLDKIVKFVDTFYDL</sequence>
<gene>
    <name evidence="12" type="ordered locus">Saut_1342</name>
</gene>
<keyword evidence="7 10" id="KW-0378">Hydrolase</keyword>
<evidence type="ECO:0000256" key="3">
    <source>
        <dbReference type="ARBA" id="ARBA00022722"/>
    </source>
</evidence>
<evidence type="ECO:0000256" key="9">
    <source>
        <dbReference type="ARBA" id="ARBA00023125"/>
    </source>
</evidence>
<dbReference type="Pfam" id="PF22679">
    <property type="entry name" value="T1R_D3-like"/>
    <property type="match status" value="1"/>
</dbReference>
<organism evidence="12 13">
    <name type="scientific">Sulfurimonas autotrophica (strain ATCC BAA-671 / DSM 16294 / JCM 11897 / OK10)</name>
    <dbReference type="NCBI Taxonomy" id="563040"/>
    <lineage>
        <taxon>Bacteria</taxon>
        <taxon>Pseudomonadati</taxon>
        <taxon>Campylobacterota</taxon>
        <taxon>Epsilonproteobacteria</taxon>
        <taxon>Campylobacterales</taxon>
        <taxon>Sulfurimonadaceae</taxon>
        <taxon>Sulfurimonas</taxon>
    </lineage>
</organism>
<dbReference type="EC" id="3.1.21.3" evidence="10"/>
<dbReference type="Gene3D" id="3.40.50.300">
    <property type="entry name" value="P-loop containing nucleotide triphosphate hydrolases"/>
    <property type="match status" value="2"/>
</dbReference>
<dbReference type="Pfam" id="PF04313">
    <property type="entry name" value="HSDR_N"/>
    <property type="match status" value="1"/>
</dbReference>
<keyword evidence="4 10" id="KW-0547">Nucleotide-binding</keyword>
<keyword evidence="8 10" id="KW-0067">ATP-binding</keyword>
<evidence type="ECO:0000313" key="13">
    <source>
        <dbReference type="Proteomes" id="UP000007803"/>
    </source>
</evidence>
<keyword evidence="13" id="KW-1185">Reference proteome</keyword>
<feature type="domain" description="Helicase ATP-binding" evidence="11">
    <location>
        <begin position="251"/>
        <end position="416"/>
    </location>
</feature>
<dbReference type="Gene3D" id="3.90.1570.50">
    <property type="match status" value="1"/>
</dbReference>
<dbReference type="STRING" id="563040.Saut_1342"/>
<dbReference type="InterPro" id="IPR014001">
    <property type="entry name" value="Helicase_ATP-bd"/>
</dbReference>
<dbReference type="CDD" id="cd18800">
    <property type="entry name" value="SF2_C_EcoR124I-like"/>
    <property type="match status" value="1"/>
</dbReference>
<comment type="catalytic activity">
    <reaction evidence="1 10">
        <text>Endonucleolytic cleavage of DNA to give random double-stranded fragments with terminal 5'-phosphates, ATP is simultaneously hydrolyzed.</text>
        <dbReference type="EC" id="3.1.21.3"/>
    </reaction>
</comment>
<keyword evidence="6" id="KW-0255">Endonuclease</keyword>
<dbReference type="Proteomes" id="UP000007803">
    <property type="component" value="Chromosome"/>
</dbReference>
<dbReference type="GO" id="GO:0009307">
    <property type="term" value="P:DNA restriction-modification system"/>
    <property type="evidence" value="ECO:0007669"/>
    <property type="project" value="UniProtKB-KW"/>
</dbReference>
<dbReference type="GO" id="GO:0003677">
    <property type="term" value="F:DNA binding"/>
    <property type="evidence" value="ECO:0007669"/>
    <property type="project" value="UniProtKB-KW"/>
</dbReference>
<dbReference type="Pfam" id="PF12008">
    <property type="entry name" value="EcoR124_C"/>
    <property type="match status" value="1"/>
</dbReference>
<protein>
    <recommendedName>
        <fullName evidence="10">Type I restriction enzyme endonuclease subunit</fullName>
        <shortName evidence="10">R protein</shortName>
        <ecNumber evidence="10">3.1.21.3</ecNumber>
    </recommendedName>
</protein>
<dbReference type="PROSITE" id="PS51192">
    <property type="entry name" value="HELICASE_ATP_BIND_1"/>
    <property type="match status" value="1"/>
</dbReference>
<keyword evidence="3" id="KW-0540">Nuclease</keyword>
<evidence type="ECO:0000256" key="4">
    <source>
        <dbReference type="ARBA" id="ARBA00022741"/>
    </source>
</evidence>
<reference evidence="13" key="1">
    <citation type="journal article" date="2010" name="Stand. Genomic Sci.">
        <title>Complete genome sequence of Sulfurimonas autotrophica type strain (OK10).</title>
        <authorList>
            <person name="Sikorski J."/>
            <person name="Munk C."/>
            <person name="Lapidus A."/>
            <person name="Djao O."/>
            <person name="Lucas S."/>
            <person name="Glavina Del Rio T."/>
            <person name="Nolan M."/>
            <person name="Tice H."/>
            <person name="Han C."/>
            <person name="Cheng J."/>
            <person name="Tapia R."/>
            <person name="Goodwin L."/>
            <person name="Pitluck S."/>
            <person name="Liolios K."/>
            <person name="Ivanova N."/>
            <person name="Mavromatis K."/>
            <person name="Mikhailova N."/>
            <person name="Pati A."/>
            <person name="Sims D."/>
            <person name="Meincke L."/>
            <person name="Brettin T."/>
            <person name="Detter J."/>
            <person name="Chen A."/>
            <person name="Palaniappan K."/>
            <person name="Land M."/>
            <person name="Hauser L."/>
            <person name="Chang Y."/>
            <person name="Jeffries C."/>
            <person name="Rohde M."/>
            <person name="Lang E."/>
            <person name="Spring S."/>
            <person name="Goker M."/>
            <person name="Woyke T."/>
            <person name="Bristow J."/>
            <person name="Eisen J."/>
            <person name="Markowitz V."/>
            <person name="Hugenholtz P."/>
            <person name="Kyrpides N."/>
            <person name="Klenk H."/>
        </authorList>
    </citation>
    <scope>NUCLEOTIDE SEQUENCE [LARGE SCALE GENOMIC DNA]</scope>
    <source>
        <strain evidence="13">ATCC BAA-671 / DSM 16294 / JCM 11897 / OK10</strain>
    </source>
</reference>
<dbReference type="InterPro" id="IPR007409">
    <property type="entry name" value="Restrct_endonuc_type1_HsdR_N"/>
</dbReference>
<comment type="similarity">
    <text evidence="2 10">Belongs to the HsdR family.</text>
</comment>
<dbReference type="GO" id="GO:0005524">
    <property type="term" value="F:ATP binding"/>
    <property type="evidence" value="ECO:0007669"/>
    <property type="project" value="UniProtKB-KW"/>
</dbReference>
<dbReference type="OrthoDB" id="9758243at2"/>
<dbReference type="InterPro" id="IPR022625">
    <property type="entry name" value="TypeI_RM_Rsu_C"/>
</dbReference>
<dbReference type="KEGG" id="sua:Saut_1342"/>
<keyword evidence="5 10" id="KW-0680">Restriction system</keyword>
<dbReference type="InterPro" id="IPR027417">
    <property type="entry name" value="P-loop_NTPase"/>
</dbReference>
<evidence type="ECO:0000256" key="7">
    <source>
        <dbReference type="ARBA" id="ARBA00022801"/>
    </source>
</evidence>
<comment type="subunit">
    <text evidence="10">The type I restriction/modification system is composed of three polypeptides R, M and S.</text>
</comment>
<dbReference type="HOGENOM" id="CLU_004848_1_0_7"/>
<dbReference type="EMBL" id="CP002205">
    <property type="protein sequence ID" value="ADN09390.1"/>
    <property type="molecule type" value="Genomic_DNA"/>
</dbReference>
<dbReference type="Pfam" id="PF18766">
    <property type="entry name" value="SWI2_SNF2"/>
    <property type="match status" value="1"/>
</dbReference>
<dbReference type="REBASE" id="27839">
    <property type="entry name" value="Sau16294ORF1346P"/>
</dbReference>